<dbReference type="EMBL" id="JABSTU010000005">
    <property type="protein sequence ID" value="KAH8029793.1"/>
    <property type="molecule type" value="Genomic_DNA"/>
</dbReference>
<name>A0A9J6E6S1_RHIMP</name>
<dbReference type="InterPro" id="IPR024079">
    <property type="entry name" value="MetalloPept_cat_dom_sf"/>
</dbReference>
<protein>
    <recommendedName>
        <fullName evidence="2">Peptidase M13 N-terminal domain-containing protein</fullName>
    </recommendedName>
</protein>
<dbReference type="GO" id="GO:0006508">
    <property type="term" value="P:proteolysis"/>
    <property type="evidence" value="ECO:0007669"/>
    <property type="project" value="InterPro"/>
</dbReference>
<dbReference type="Pfam" id="PF05649">
    <property type="entry name" value="Peptidase_M13_N"/>
    <property type="match status" value="1"/>
</dbReference>
<dbReference type="GO" id="GO:0008237">
    <property type="term" value="F:metallopeptidase activity"/>
    <property type="evidence" value="ECO:0007669"/>
    <property type="project" value="InterPro"/>
</dbReference>
<evidence type="ECO:0000256" key="1">
    <source>
        <dbReference type="SAM" id="MobiDB-lite"/>
    </source>
</evidence>
<gene>
    <name evidence="3" type="ORF">HPB51_004798</name>
</gene>
<dbReference type="AlphaFoldDB" id="A0A9J6E6S1"/>
<evidence type="ECO:0000313" key="4">
    <source>
        <dbReference type="Proteomes" id="UP000821866"/>
    </source>
</evidence>
<dbReference type="InterPro" id="IPR008753">
    <property type="entry name" value="Peptidase_M13_N"/>
</dbReference>
<dbReference type="Gene3D" id="1.10.1380.10">
    <property type="entry name" value="Neutral endopeptidase , domain2"/>
    <property type="match status" value="1"/>
</dbReference>
<reference evidence="3" key="1">
    <citation type="journal article" date="2020" name="Cell">
        <title>Large-Scale Comparative Analyses of Tick Genomes Elucidate Their Genetic Diversity and Vector Capacities.</title>
        <authorList>
            <consortium name="Tick Genome and Microbiome Consortium (TIGMIC)"/>
            <person name="Jia N."/>
            <person name="Wang J."/>
            <person name="Shi W."/>
            <person name="Du L."/>
            <person name="Sun Y."/>
            <person name="Zhan W."/>
            <person name="Jiang J.F."/>
            <person name="Wang Q."/>
            <person name="Zhang B."/>
            <person name="Ji P."/>
            <person name="Bell-Sakyi L."/>
            <person name="Cui X.M."/>
            <person name="Yuan T.T."/>
            <person name="Jiang B.G."/>
            <person name="Yang W.F."/>
            <person name="Lam T.T."/>
            <person name="Chang Q.C."/>
            <person name="Ding S.J."/>
            <person name="Wang X.J."/>
            <person name="Zhu J.G."/>
            <person name="Ruan X.D."/>
            <person name="Zhao L."/>
            <person name="Wei J.T."/>
            <person name="Ye R.Z."/>
            <person name="Que T.C."/>
            <person name="Du C.H."/>
            <person name="Zhou Y.H."/>
            <person name="Cheng J.X."/>
            <person name="Dai P.F."/>
            <person name="Guo W.B."/>
            <person name="Han X.H."/>
            <person name="Huang E.J."/>
            <person name="Li L.F."/>
            <person name="Wei W."/>
            <person name="Gao Y.C."/>
            <person name="Liu J.Z."/>
            <person name="Shao H.Z."/>
            <person name="Wang X."/>
            <person name="Wang C.C."/>
            <person name="Yang T.C."/>
            <person name="Huo Q.B."/>
            <person name="Li W."/>
            <person name="Chen H.Y."/>
            <person name="Chen S.E."/>
            <person name="Zhou L.G."/>
            <person name="Ni X.B."/>
            <person name="Tian J.H."/>
            <person name="Sheng Y."/>
            <person name="Liu T."/>
            <person name="Pan Y.S."/>
            <person name="Xia L.Y."/>
            <person name="Li J."/>
            <person name="Zhao F."/>
            <person name="Cao W.C."/>
        </authorList>
    </citation>
    <scope>NUCLEOTIDE SEQUENCE</scope>
    <source>
        <strain evidence="3">Rmic-2018</strain>
    </source>
</reference>
<dbReference type="SUPFAM" id="SSF55486">
    <property type="entry name" value="Metalloproteases ('zincins'), catalytic domain"/>
    <property type="match status" value="1"/>
</dbReference>
<evidence type="ECO:0000313" key="3">
    <source>
        <dbReference type="EMBL" id="KAH8029793.1"/>
    </source>
</evidence>
<dbReference type="Proteomes" id="UP000821866">
    <property type="component" value="Chromosome 3"/>
</dbReference>
<feature type="domain" description="Peptidase M13 N-terminal" evidence="2">
    <location>
        <begin position="117"/>
        <end position="388"/>
    </location>
</feature>
<comment type="caution">
    <text evidence="3">The sequence shown here is derived from an EMBL/GenBank/DDBJ whole genome shotgun (WGS) entry which is preliminary data.</text>
</comment>
<keyword evidence="4" id="KW-1185">Reference proteome</keyword>
<sequence length="536" mass="62330">MDDLSHRFTSSTVSTMATEQATRRRKSSMQLPTLSRPRAPRCQESSTIRSCSAIVEDTSCAASCPRYSCFVLPAVFVTTTTLLTTPALLLTRLDPWKRDQFTLDEDLQHSRNHSVHPCNDFYQHVCGQWDRDQTRSYLTPLQKYEHMFHGQTIKRHLLRHVPKNPTRAQDKASVLLLKCLSRRGRESLFTLRNILQELGLPWPQKTPASRRDVLSTLVKASLHFGIHIFWAFFIGRHPSRPNENVIYMTLDERATEWISTFQRLIHLRKHHTYLWRCAEIVGGTGQSYSRMIDAVTATHLLIATQVHLHWNPVGRPEFQELRDPELRRALNGHFADDSQLWPGDKIVNLQPELFDELNVTHFSEADLPENFKLFLGAYVVWLFSPYASSYLMKGMLTDMGLESRHKRYQHHKCTQALRDILPLVHWKTEHGDHDSRLHTWKLLRLTILSVKRLEKVYGDAFRAYFSEVMSQVGVNAWNMTLTWEILDNVYSYVQFDVRGRFLGPVHPDIHQKYRHSEEVITPGQPDRGSFTGLRNL</sequence>
<proteinExistence type="predicted"/>
<dbReference type="InterPro" id="IPR042089">
    <property type="entry name" value="Peptidase_M13_dom_2"/>
</dbReference>
<reference evidence="3" key="2">
    <citation type="submission" date="2021-09" db="EMBL/GenBank/DDBJ databases">
        <authorList>
            <person name="Jia N."/>
            <person name="Wang J."/>
            <person name="Shi W."/>
            <person name="Du L."/>
            <person name="Sun Y."/>
            <person name="Zhan W."/>
            <person name="Jiang J."/>
            <person name="Wang Q."/>
            <person name="Zhang B."/>
            <person name="Ji P."/>
            <person name="Sakyi L.B."/>
            <person name="Cui X."/>
            <person name="Yuan T."/>
            <person name="Jiang B."/>
            <person name="Yang W."/>
            <person name="Lam T.T.-Y."/>
            <person name="Chang Q."/>
            <person name="Ding S."/>
            <person name="Wang X."/>
            <person name="Zhu J."/>
            <person name="Ruan X."/>
            <person name="Zhao L."/>
            <person name="Wei J."/>
            <person name="Que T."/>
            <person name="Du C."/>
            <person name="Cheng J."/>
            <person name="Dai P."/>
            <person name="Han X."/>
            <person name="Huang E."/>
            <person name="Gao Y."/>
            <person name="Liu J."/>
            <person name="Shao H."/>
            <person name="Ye R."/>
            <person name="Li L."/>
            <person name="Wei W."/>
            <person name="Wang X."/>
            <person name="Wang C."/>
            <person name="Huo Q."/>
            <person name="Li W."/>
            <person name="Guo W."/>
            <person name="Chen H."/>
            <person name="Chen S."/>
            <person name="Zhou L."/>
            <person name="Zhou L."/>
            <person name="Ni X."/>
            <person name="Tian J."/>
            <person name="Zhou Y."/>
            <person name="Sheng Y."/>
            <person name="Liu T."/>
            <person name="Pan Y."/>
            <person name="Xia L."/>
            <person name="Li J."/>
            <person name="Zhao F."/>
            <person name="Cao W."/>
        </authorList>
    </citation>
    <scope>NUCLEOTIDE SEQUENCE</scope>
    <source>
        <strain evidence="3">Rmic-2018</strain>
        <tissue evidence="3">Larvae</tissue>
    </source>
</reference>
<evidence type="ECO:0000259" key="2">
    <source>
        <dbReference type="Pfam" id="PF05649"/>
    </source>
</evidence>
<accession>A0A9J6E6S1</accession>
<feature type="region of interest" description="Disordered" evidence="1">
    <location>
        <begin position="1"/>
        <end position="39"/>
    </location>
</feature>
<feature type="compositionally biased region" description="Polar residues" evidence="1">
    <location>
        <begin position="7"/>
        <end position="20"/>
    </location>
</feature>
<dbReference type="VEuPathDB" id="VectorBase:LOC119168431"/>
<dbReference type="Gene3D" id="3.40.390.10">
    <property type="entry name" value="Collagenase (Catalytic Domain)"/>
    <property type="match status" value="1"/>
</dbReference>
<organism evidence="3 4">
    <name type="scientific">Rhipicephalus microplus</name>
    <name type="common">Cattle tick</name>
    <name type="synonym">Boophilus microplus</name>
    <dbReference type="NCBI Taxonomy" id="6941"/>
    <lineage>
        <taxon>Eukaryota</taxon>
        <taxon>Metazoa</taxon>
        <taxon>Ecdysozoa</taxon>
        <taxon>Arthropoda</taxon>
        <taxon>Chelicerata</taxon>
        <taxon>Arachnida</taxon>
        <taxon>Acari</taxon>
        <taxon>Parasitiformes</taxon>
        <taxon>Ixodida</taxon>
        <taxon>Ixodoidea</taxon>
        <taxon>Ixodidae</taxon>
        <taxon>Rhipicephalinae</taxon>
        <taxon>Rhipicephalus</taxon>
        <taxon>Boophilus</taxon>
    </lineage>
</organism>